<name>A0A2G9TAH6_TELCI</name>
<proteinExistence type="predicted"/>
<gene>
    <name evidence="2" type="ORF">TELCIR_23647</name>
</gene>
<dbReference type="EMBL" id="KZ390265">
    <property type="protein sequence ID" value="PIO54976.1"/>
    <property type="molecule type" value="Genomic_DNA"/>
</dbReference>
<protein>
    <submittedName>
        <fullName evidence="2">Uncharacterized protein</fullName>
    </submittedName>
</protein>
<accession>A0A2G9TAH6</accession>
<evidence type="ECO:0000313" key="2">
    <source>
        <dbReference type="EMBL" id="PIO54976.1"/>
    </source>
</evidence>
<organism evidence="2 3">
    <name type="scientific">Teladorsagia circumcincta</name>
    <name type="common">Brown stomach worm</name>
    <name type="synonym">Ostertagia circumcincta</name>
    <dbReference type="NCBI Taxonomy" id="45464"/>
    <lineage>
        <taxon>Eukaryota</taxon>
        <taxon>Metazoa</taxon>
        <taxon>Ecdysozoa</taxon>
        <taxon>Nematoda</taxon>
        <taxon>Chromadorea</taxon>
        <taxon>Rhabditida</taxon>
        <taxon>Rhabditina</taxon>
        <taxon>Rhabditomorpha</taxon>
        <taxon>Strongyloidea</taxon>
        <taxon>Trichostrongylidae</taxon>
        <taxon>Teladorsagia</taxon>
    </lineage>
</organism>
<feature type="transmembrane region" description="Helical" evidence="1">
    <location>
        <begin position="9"/>
        <end position="26"/>
    </location>
</feature>
<keyword evidence="1" id="KW-1133">Transmembrane helix</keyword>
<keyword evidence="3" id="KW-1185">Reference proteome</keyword>
<reference evidence="2 3" key="1">
    <citation type="submission" date="2015-09" db="EMBL/GenBank/DDBJ databases">
        <title>Draft genome of the parasitic nematode Teladorsagia circumcincta isolate WARC Sus (inbred).</title>
        <authorList>
            <person name="Mitreva M."/>
        </authorList>
    </citation>
    <scope>NUCLEOTIDE SEQUENCE [LARGE SCALE GENOMIC DNA]</scope>
    <source>
        <strain evidence="2 3">S</strain>
    </source>
</reference>
<evidence type="ECO:0000256" key="1">
    <source>
        <dbReference type="SAM" id="Phobius"/>
    </source>
</evidence>
<sequence length="28" mass="3124">MGCLKESRCIVACFVFLLDCFISIAFPP</sequence>
<dbReference type="AlphaFoldDB" id="A0A2G9TAH6"/>
<keyword evidence="1" id="KW-0812">Transmembrane</keyword>
<keyword evidence="1" id="KW-0472">Membrane</keyword>
<evidence type="ECO:0000313" key="3">
    <source>
        <dbReference type="Proteomes" id="UP000230423"/>
    </source>
</evidence>
<dbReference type="Proteomes" id="UP000230423">
    <property type="component" value="Unassembled WGS sequence"/>
</dbReference>